<dbReference type="AlphaFoldDB" id="A0A1I4KD64"/>
<name>A0A1I4KD64_9PROT</name>
<sequence>MPIKVLSGMLLSVVLAAPVVVEAGRGHHHHHGHHRHRHHCKPPNIYYNPSYYPPAPVYYPPAPAYGVAPGYLFMGINTGNASFMLGY</sequence>
<reference evidence="2" key="1">
    <citation type="submission" date="2016-10" db="EMBL/GenBank/DDBJ databases">
        <authorList>
            <person name="Varghese N."/>
            <person name="Submissions S."/>
        </authorList>
    </citation>
    <scope>NUCLEOTIDE SEQUENCE [LARGE SCALE GENOMIC DNA]</scope>
    <source>
        <strain evidence="2">Nm44</strain>
    </source>
</reference>
<dbReference type="RefSeq" id="WP_074903380.1">
    <property type="nucleotide sequence ID" value="NZ_FOUB01000004.1"/>
</dbReference>
<keyword evidence="2" id="KW-1185">Reference proteome</keyword>
<evidence type="ECO:0000313" key="1">
    <source>
        <dbReference type="EMBL" id="SFL76543.1"/>
    </source>
</evidence>
<gene>
    <name evidence="1" type="ORF">SAMN05421863_10042</name>
</gene>
<proteinExistence type="predicted"/>
<evidence type="ECO:0000313" key="2">
    <source>
        <dbReference type="Proteomes" id="UP000183287"/>
    </source>
</evidence>
<accession>A0A1I4KD64</accession>
<dbReference type="EMBL" id="FOUB01000004">
    <property type="protein sequence ID" value="SFL76543.1"/>
    <property type="molecule type" value="Genomic_DNA"/>
</dbReference>
<organism evidence="1 2">
    <name type="scientific">Nitrosomonas communis</name>
    <dbReference type="NCBI Taxonomy" id="44574"/>
    <lineage>
        <taxon>Bacteria</taxon>
        <taxon>Pseudomonadati</taxon>
        <taxon>Pseudomonadota</taxon>
        <taxon>Betaproteobacteria</taxon>
        <taxon>Nitrosomonadales</taxon>
        <taxon>Nitrosomonadaceae</taxon>
        <taxon>Nitrosomonas</taxon>
    </lineage>
</organism>
<dbReference type="Proteomes" id="UP000183287">
    <property type="component" value="Unassembled WGS sequence"/>
</dbReference>
<protein>
    <submittedName>
        <fullName evidence="1">Uncharacterized protein</fullName>
    </submittedName>
</protein>